<dbReference type="GeneID" id="110237967"/>
<evidence type="ECO:0000259" key="3">
    <source>
        <dbReference type="PROSITE" id="PS50097"/>
    </source>
</evidence>
<dbReference type="Gene3D" id="3.30.710.10">
    <property type="entry name" value="Potassium Channel Kv1.1, Chain A"/>
    <property type="match status" value="1"/>
</dbReference>
<proteinExistence type="predicted"/>
<sequence>MADFIRWPIFSLLDTEVLDTIKLACVFGSSGNEAIFVTHDDNVFAIGSNLSSCLGTGDSQNCLQPRKVEFLCQKKVSYLTFGTGPHMMALTEQGEVYSWGHNAYCQVGNGNTNQNPVHTPAFLSSLQSKKITQIACGSHHSLALTGEGEVYAWGYNNCGQIGSGSMTNQSNPRKVTSTLSSKKIVSVACGQTSSMALSDAGELYAWGYNGNGQLGVGNNTNQPCPCRVIGLVGVVITQIMCGYAHSLALSDSGCLYSWGANSYGQLGTGNKTHLVTPNKIASDKGRFTEIAASASSHISVAATNHGKIYMWGNCRGQAVTSPTETQFSKINNVFACFSSPPLMYCPLVVEHQDLKTVGTCVSEAFNDQETSDLTFMIDGKPVYVHKAMLKIRCEHFRTMFQAHWGEDDKDVIEITQFSFPVYEAFLKYLYTDKVELTPEDAIGLLDLANSYCEIQLKKLCEKIIKEGITIDNAAMLMAAAIKYEAMELEDFCFKFCVNHLTLVSQTDAFTQLDDITIKGFIQKAGKYGAFRY</sequence>
<feature type="domain" description="BTB" evidence="3">
    <location>
        <begin position="371"/>
        <end position="438"/>
    </location>
</feature>
<dbReference type="InterPro" id="IPR000210">
    <property type="entry name" value="BTB/POZ_dom"/>
</dbReference>
<dbReference type="Pfam" id="PF25390">
    <property type="entry name" value="WD40_RLD"/>
    <property type="match status" value="1"/>
</dbReference>
<dbReference type="SUPFAM" id="SSF50985">
    <property type="entry name" value="RCC1/BLIP-II"/>
    <property type="match status" value="1"/>
</dbReference>
<dbReference type="InterPro" id="IPR058923">
    <property type="entry name" value="RCC1-like_dom"/>
</dbReference>
<dbReference type="Pfam" id="PF00415">
    <property type="entry name" value="RCC1"/>
    <property type="match status" value="1"/>
</dbReference>
<dbReference type="InterPro" id="IPR051625">
    <property type="entry name" value="Signaling_Regulatory_Domain"/>
</dbReference>
<dbReference type="PANTHER" id="PTHR22872:SF10">
    <property type="entry name" value="ULTRAVIOLET-B RECEPTOR UVR8"/>
    <property type="match status" value="1"/>
</dbReference>
<dbReference type="InterPro" id="IPR009091">
    <property type="entry name" value="RCC1/BLIP-II"/>
</dbReference>
<dbReference type="SUPFAM" id="SSF54695">
    <property type="entry name" value="POZ domain"/>
    <property type="match status" value="1"/>
</dbReference>
<dbReference type="Pfam" id="PF00651">
    <property type="entry name" value="BTB"/>
    <property type="match status" value="1"/>
</dbReference>
<dbReference type="Proteomes" id="UP000887567">
    <property type="component" value="Unplaced"/>
</dbReference>
<evidence type="ECO:0000256" key="2">
    <source>
        <dbReference type="PROSITE-ProRule" id="PRU00235"/>
    </source>
</evidence>
<dbReference type="Gene3D" id="2.130.10.30">
    <property type="entry name" value="Regulator of chromosome condensation 1/beta-lactamase-inhibitor protein II"/>
    <property type="match status" value="2"/>
</dbReference>
<dbReference type="PROSITE" id="PS50097">
    <property type="entry name" value="BTB"/>
    <property type="match status" value="1"/>
</dbReference>
<feature type="repeat" description="RCC1" evidence="2">
    <location>
        <begin position="94"/>
        <end position="147"/>
    </location>
</feature>
<dbReference type="InterPro" id="IPR011333">
    <property type="entry name" value="SKP1/BTB/POZ_sf"/>
</dbReference>
<organism evidence="4 5">
    <name type="scientific">Exaiptasia diaphana</name>
    <name type="common">Tropical sea anemone</name>
    <name type="synonym">Aiptasia pulchella</name>
    <dbReference type="NCBI Taxonomy" id="2652724"/>
    <lineage>
        <taxon>Eukaryota</taxon>
        <taxon>Metazoa</taxon>
        <taxon>Cnidaria</taxon>
        <taxon>Anthozoa</taxon>
        <taxon>Hexacorallia</taxon>
        <taxon>Actiniaria</taxon>
        <taxon>Aiptasiidae</taxon>
        <taxon>Exaiptasia</taxon>
    </lineage>
</organism>
<feature type="repeat" description="RCC1" evidence="2">
    <location>
        <begin position="201"/>
        <end position="252"/>
    </location>
</feature>
<accession>A0A913X5F5</accession>
<evidence type="ECO:0000313" key="4">
    <source>
        <dbReference type="EnsemblMetazoa" id="XP_020899256.1"/>
    </source>
</evidence>
<dbReference type="RefSeq" id="XP_020899256.1">
    <property type="nucleotide sequence ID" value="XM_021043597.2"/>
</dbReference>
<keyword evidence="1" id="KW-0677">Repeat</keyword>
<reference evidence="4" key="1">
    <citation type="submission" date="2022-11" db="UniProtKB">
        <authorList>
            <consortium name="EnsemblMetazoa"/>
        </authorList>
    </citation>
    <scope>IDENTIFICATION</scope>
</reference>
<dbReference type="CDD" id="cd18298">
    <property type="entry name" value="BTB_POZ_RCBTB1_2"/>
    <property type="match status" value="1"/>
</dbReference>
<dbReference type="PROSITE" id="PS00626">
    <property type="entry name" value="RCC1_2"/>
    <property type="match status" value="1"/>
</dbReference>
<dbReference type="PROSITE" id="PS50012">
    <property type="entry name" value="RCC1_3"/>
    <property type="match status" value="4"/>
</dbReference>
<dbReference type="OrthoDB" id="10051363at2759"/>
<name>A0A913X5F5_EXADI</name>
<dbReference type="OMA" id="TSKVYMW"/>
<dbReference type="SMART" id="SM00225">
    <property type="entry name" value="BTB"/>
    <property type="match status" value="1"/>
</dbReference>
<dbReference type="PANTHER" id="PTHR22872">
    <property type="entry name" value="BTK-BINDING PROTEIN-RELATED"/>
    <property type="match status" value="1"/>
</dbReference>
<dbReference type="InterPro" id="IPR000408">
    <property type="entry name" value="Reg_chr_condens"/>
</dbReference>
<dbReference type="AlphaFoldDB" id="A0A913X5F5"/>
<feature type="repeat" description="RCC1" evidence="2">
    <location>
        <begin position="253"/>
        <end position="303"/>
    </location>
</feature>
<feature type="repeat" description="RCC1" evidence="2">
    <location>
        <begin position="148"/>
        <end position="200"/>
    </location>
</feature>
<dbReference type="CDD" id="cd18498">
    <property type="entry name" value="BACK_RCBTB1_2"/>
    <property type="match status" value="1"/>
</dbReference>
<protein>
    <recommendedName>
        <fullName evidence="3">BTB domain-containing protein</fullName>
    </recommendedName>
</protein>
<evidence type="ECO:0000313" key="5">
    <source>
        <dbReference type="Proteomes" id="UP000887567"/>
    </source>
</evidence>
<dbReference type="KEGG" id="epa:110237967"/>
<dbReference type="EnsemblMetazoa" id="XM_021043597.2">
    <property type="protein sequence ID" value="XP_020899256.1"/>
    <property type="gene ID" value="LOC110237967"/>
</dbReference>
<keyword evidence="5" id="KW-1185">Reference proteome</keyword>
<dbReference type="PRINTS" id="PR00633">
    <property type="entry name" value="RCCNDNSATION"/>
</dbReference>
<evidence type="ECO:0000256" key="1">
    <source>
        <dbReference type="ARBA" id="ARBA00022737"/>
    </source>
</evidence>